<evidence type="ECO:0000313" key="17">
    <source>
        <dbReference type="EMBL" id="SMD08995.1"/>
    </source>
</evidence>
<feature type="active site" description="Proton donor" evidence="11">
    <location>
        <position position="357"/>
    </location>
</feature>
<dbReference type="AlphaFoldDB" id="A0A1W2EH89"/>
<protein>
    <submittedName>
        <fullName evidence="17">STE24 endopeptidase</fullName>
    </submittedName>
</protein>
<evidence type="ECO:0000256" key="1">
    <source>
        <dbReference type="ARBA" id="ARBA00004477"/>
    </source>
</evidence>
<keyword evidence="9 13" id="KW-0482">Metalloprotease</keyword>
<comment type="similarity">
    <text evidence="13">Belongs to the peptidase M48 family.</text>
</comment>
<keyword evidence="18" id="KW-1185">Reference proteome</keyword>
<feature type="transmembrane region" description="Helical" evidence="14">
    <location>
        <begin position="6"/>
        <end position="23"/>
    </location>
</feature>
<feature type="transmembrane region" description="Helical" evidence="14">
    <location>
        <begin position="173"/>
        <end position="197"/>
    </location>
</feature>
<evidence type="ECO:0000256" key="12">
    <source>
        <dbReference type="PIRSR" id="PIRSR627057-2"/>
    </source>
</evidence>
<dbReference type="Pfam" id="PF16491">
    <property type="entry name" value="Peptidase_M48_N"/>
    <property type="match status" value="1"/>
</dbReference>
<dbReference type="InterPro" id="IPR001915">
    <property type="entry name" value="Peptidase_M48"/>
</dbReference>
<dbReference type="Proteomes" id="UP000192418">
    <property type="component" value="Unassembled WGS sequence"/>
</dbReference>
<dbReference type="OrthoDB" id="9781930at2"/>
<organism evidence="17 18">
    <name type="scientific">Desulfocicer vacuolatum DSM 3385</name>
    <dbReference type="NCBI Taxonomy" id="1121400"/>
    <lineage>
        <taxon>Bacteria</taxon>
        <taxon>Pseudomonadati</taxon>
        <taxon>Thermodesulfobacteriota</taxon>
        <taxon>Desulfobacteria</taxon>
        <taxon>Desulfobacterales</taxon>
        <taxon>Desulfobacteraceae</taxon>
        <taxon>Desulfocicer</taxon>
    </lineage>
</organism>
<dbReference type="EMBL" id="FWXY01000031">
    <property type="protein sequence ID" value="SMD08995.1"/>
    <property type="molecule type" value="Genomic_DNA"/>
</dbReference>
<feature type="transmembrane region" description="Helical" evidence="14">
    <location>
        <begin position="88"/>
        <end position="110"/>
    </location>
</feature>
<dbReference type="CDD" id="cd07343">
    <property type="entry name" value="M48A_Zmpste24p_like"/>
    <property type="match status" value="1"/>
</dbReference>
<feature type="domain" description="CAAX prenyl protease 1 N-terminal" evidence="16">
    <location>
        <begin position="32"/>
        <end position="202"/>
    </location>
</feature>
<keyword evidence="5 13" id="KW-0378">Hydrolase</keyword>
<dbReference type="STRING" id="1121400.SAMN02746065_13137"/>
<feature type="transmembrane region" description="Helical" evidence="14">
    <location>
        <begin position="289"/>
        <end position="309"/>
    </location>
</feature>
<dbReference type="Pfam" id="PF01435">
    <property type="entry name" value="Peptidase_M48"/>
    <property type="match status" value="1"/>
</dbReference>
<name>A0A1W2EH89_9BACT</name>
<evidence type="ECO:0000256" key="7">
    <source>
        <dbReference type="ARBA" id="ARBA00022833"/>
    </source>
</evidence>
<evidence type="ECO:0000256" key="5">
    <source>
        <dbReference type="ARBA" id="ARBA00022801"/>
    </source>
</evidence>
<evidence type="ECO:0000256" key="8">
    <source>
        <dbReference type="ARBA" id="ARBA00022989"/>
    </source>
</evidence>
<feature type="binding site" evidence="12">
    <location>
        <position position="279"/>
    </location>
    <ligand>
        <name>Zn(2+)</name>
        <dbReference type="ChEBI" id="CHEBI:29105"/>
        <note>catalytic</note>
    </ligand>
</feature>
<evidence type="ECO:0000256" key="9">
    <source>
        <dbReference type="ARBA" id="ARBA00023049"/>
    </source>
</evidence>
<evidence type="ECO:0000256" key="14">
    <source>
        <dbReference type="SAM" id="Phobius"/>
    </source>
</evidence>
<feature type="transmembrane region" description="Helical" evidence="14">
    <location>
        <begin position="63"/>
        <end position="82"/>
    </location>
</feature>
<dbReference type="GO" id="GO:0071586">
    <property type="term" value="P:CAAX-box protein processing"/>
    <property type="evidence" value="ECO:0007669"/>
    <property type="project" value="InterPro"/>
</dbReference>
<evidence type="ECO:0000259" key="15">
    <source>
        <dbReference type="Pfam" id="PF01435"/>
    </source>
</evidence>
<keyword evidence="3 14" id="KW-0812">Transmembrane</keyword>
<comment type="cofactor">
    <cofactor evidence="12 13">
        <name>Zn(2+)</name>
        <dbReference type="ChEBI" id="CHEBI:29105"/>
    </cofactor>
    <text evidence="12 13">Binds 1 zinc ion per subunit.</text>
</comment>
<keyword evidence="4 12" id="KW-0479">Metal-binding</keyword>
<keyword evidence="7 12" id="KW-0862">Zinc</keyword>
<dbReference type="Gene3D" id="3.30.2010.10">
    <property type="entry name" value="Metalloproteases ('zincins'), catalytic domain"/>
    <property type="match status" value="1"/>
</dbReference>
<evidence type="ECO:0000256" key="3">
    <source>
        <dbReference type="ARBA" id="ARBA00022692"/>
    </source>
</evidence>
<gene>
    <name evidence="17" type="ORF">SAMN02746065_13137</name>
</gene>
<dbReference type="GO" id="GO:0004222">
    <property type="term" value="F:metalloendopeptidase activity"/>
    <property type="evidence" value="ECO:0007669"/>
    <property type="project" value="InterPro"/>
</dbReference>
<evidence type="ECO:0000259" key="16">
    <source>
        <dbReference type="Pfam" id="PF16491"/>
    </source>
</evidence>
<evidence type="ECO:0000256" key="13">
    <source>
        <dbReference type="RuleBase" id="RU003983"/>
    </source>
</evidence>
<keyword evidence="10 14" id="KW-0472">Membrane</keyword>
<reference evidence="17 18" key="1">
    <citation type="submission" date="2017-04" db="EMBL/GenBank/DDBJ databases">
        <authorList>
            <person name="Afonso C.L."/>
            <person name="Miller P.J."/>
            <person name="Scott M.A."/>
            <person name="Spackman E."/>
            <person name="Goraichik I."/>
            <person name="Dimitrov K.M."/>
            <person name="Suarez D.L."/>
            <person name="Swayne D.E."/>
        </authorList>
    </citation>
    <scope>NUCLEOTIDE SEQUENCE [LARGE SCALE GENOMIC DNA]</scope>
    <source>
        <strain evidence="17 18">DSM 3385</strain>
    </source>
</reference>
<dbReference type="RefSeq" id="WP_084071548.1">
    <property type="nucleotide sequence ID" value="NZ_FWXY01000031.1"/>
</dbReference>
<feature type="domain" description="Peptidase M48" evidence="15">
    <location>
        <begin position="207"/>
        <end position="408"/>
    </location>
</feature>
<keyword evidence="6" id="KW-0256">Endoplasmic reticulum</keyword>
<comment type="subcellular location">
    <subcellularLocation>
        <location evidence="1">Endoplasmic reticulum membrane</location>
        <topology evidence="1">Multi-pass membrane protein</topology>
    </subcellularLocation>
</comment>
<feature type="binding site" evidence="12">
    <location>
        <position position="275"/>
    </location>
    <ligand>
        <name>Zn(2+)</name>
        <dbReference type="ChEBI" id="CHEBI:29105"/>
        <note>catalytic</note>
    </ligand>
</feature>
<dbReference type="FunFam" id="3.30.2010.10:FF:000002">
    <property type="entry name" value="CAAX prenyl protease"/>
    <property type="match status" value="1"/>
</dbReference>
<feature type="transmembrane region" description="Helical" evidence="14">
    <location>
        <begin position="147"/>
        <end position="167"/>
    </location>
</feature>
<evidence type="ECO:0000256" key="4">
    <source>
        <dbReference type="ARBA" id="ARBA00022723"/>
    </source>
</evidence>
<evidence type="ECO:0000256" key="10">
    <source>
        <dbReference type="ARBA" id="ARBA00023136"/>
    </source>
</evidence>
<evidence type="ECO:0000256" key="2">
    <source>
        <dbReference type="ARBA" id="ARBA00022670"/>
    </source>
</evidence>
<evidence type="ECO:0000256" key="11">
    <source>
        <dbReference type="PIRSR" id="PIRSR627057-1"/>
    </source>
</evidence>
<feature type="transmembrane region" description="Helical" evidence="14">
    <location>
        <begin position="321"/>
        <end position="345"/>
    </location>
</feature>
<dbReference type="GO" id="GO:0046872">
    <property type="term" value="F:metal ion binding"/>
    <property type="evidence" value="ECO:0007669"/>
    <property type="project" value="UniProtKB-KW"/>
</dbReference>
<evidence type="ECO:0000256" key="6">
    <source>
        <dbReference type="ARBA" id="ARBA00022824"/>
    </source>
</evidence>
<evidence type="ECO:0000313" key="18">
    <source>
        <dbReference type="Proteomes" id="UP000192418"/>
    </source>
</evidence>
<feature type="binding site" evidence="12">
    <location>
        <position position="353"/>
    </location>
    <ligand>
        <name>Zn(2+)</name>
        <dbReference type="ChEBI" id="CHEBI:29105"/>
        <note>catalytic</note>
    </ligand>
</feature>
<proteinExistence type="inferred from homology"/>
<keyword evidence="8 14" id="KW-1133">Transmembrane helix</keyword>
<sequence length="411" mass="46596">METTIFYIIIGILVLNYALERLLDHLNISCMGQPIPKALEGVYDPEKYNKQQLYQKTNTQFELISSTFSLMVVLVFLFITGFARVHVFAAGITGNPIMQSLIFFGILMLAQDIMGTPFQIYKTFVIEEKFGFNKVTWKLFIGDKIKGWLLTTLLGGGILALITWFYHRTTDMFWIYAWLMVGGVSLFFTMFYSNLIVPLFNKQTKLEHGELKTAIEEFAVKVNFPVKDIYILDGSKRSTKANAYFTGLGSKKRIVLFDTLIKDLTTEEVVAVLAHEIGHYKKKHTLQGIVISIVQMGVLFYLLSLFLGQGVFSRALGADRAVFHMGLVAFAMLYSPVSLATELIMNVWSRKNEYQADDFAVQHFNGSALGNALKKLSINNLSNLTPHPAYVFFYYSHPSLHQRIVAMNNKG</sequence>
<dbReference type="InterPro" id="IPR032456">
    <property type="entry name" value="Peptidase_M48_N"/>
</dbReference>
<keyword evidence="2 13" id="KW-0645">Protease</keyword>
<feature type="active site" evidence="11">
    <location>
        <position position="276"/>
    </location>
</feature>
<dbReference type="PANTHER" id="PTHR10120">
    <property type="entry name" value="CAAX PRENYL PROTEASE 1"/>
    <property type="match status" value="1"/>
</dbReference>
<accession>A0A1W2EH89</accession>
<dbReference type="InterPro" id="IPR027057">
    <property type="entry name" value="CAXX_Prtase_1"/>
</dbReference>